<keyword evidence="1" id="KW-0805">Transcription regulation</keyword>
<dbReference type="InterPro" id="IPR010982">
    <property type="entry name" value="Lambda_DNA-bd_dom_sf"/>
</dbReference>
<comment type="caution">
    <text evidence="5">The sequence shown here is derived from an EMBL/GenBank/DDBJ whole genome shotgun (WGS) entry which is preliminary data.</text>
</comment>
<dbReference type="GO" id="GO:0000976">
    <property type="term" value="F:transcription cis-regulatory region binding"/>
    <property type="evidence" value="ECO:0007669"/>
    <property type="project" value="TreeGrafter"/>
</dbReference>
<dbReference type="InterPro" id="IPR046335">
    <property type="entry name" value="LacI/GalR-like_sensor"/>
</dbReference>
<keyword evidence="3" id="KW-0804">Transcription</keyword>
<dbReference type="Gene3D" id="3.40.50.2300">
    <property type="match status" value="2"/>
</dbReference>
<keyword evidence="2" id="KW-0238">DNA-binding</keyword>
<dbReference type="Gene3D" id="1.10.260.40">
    <property type="entry name" value="lambda repressor-like DNA-binding domains"/>
    <property type="match status" value="1"/>
</dbReference>
<dbReference type="PANTHER" id="PTHR30146">
    <property type="entry name" value="LACI-RELATED TRANSCRIPTIONAL REPRESSOR"/>
    <property type="match status" value="1"/>
</dbReference>
<dbReference type="CDD" id="cd06267">
    <property type="entry name" value="PBP1_LacI_sugar_binding-like"/>
    <property type="match status" value="1"/>
</dbReference>
<keyword evidence="6" id="KW-1185">Reference proteome</keyword>
<evidence type="ECO:0000256" key="2">
    <source>
        <dbReference type="ARBA" id="ARBA00023125"/>
    </source>
</evidence>
<name>A0A556QLG5_9BACT</name>
<evidence type="ECO:0000313" key="5">
    <source>
        <dbReference type="EMBL" id="TSJ77475.1"/>
    </source>
</evidence>
<dbReference type="SUPFAM" id="SSF53822">
    <property type="entry name" value="Periplasmic binding protein-like I"/>
    <property type="match status" value="1"/>
</dbReference>
<dbReference type="InterPro" id="IPR000843">
    <property type="entry name" value="HTH_LacI"/>
</dbReference>
<evidence type="ECO:0000313" key="6">
    <source>
        <dbReference type="Proteomes" id="UP000315648"/>
    </source>
</evidence>
<dbReference type="PANTHER" id="PTHR30146:SF109">
    <property type="entry name" value="HTH-TYPE TRANSCRIPTIONAL REGULATOR GALS"/>
    <property type="match status" value="1"/>
</dbReference>
<feature type="domain" description="HTH lacI-type" evidence="4">
    <location>
        <begin position="3"/>
        <end position="57"/>
    </location>
</feature>
<dbReference type="OrthoDB" id="9796922at2"/>
<dbReference type="SMART" id="SM00354">
    <property type="entry name" value="HTH_LACI"/>
    <property type="match status" value="1"/>
</dbReference>
<dbReference type="AlphaFoldDB" id="A0A556QLG5"/>
<dbReference type="EMBL" id="VMBG01000002">
    <property type="protein sequence ID" value="TSJ77475.1"/>
    <property type="molecule type" value="Genomic_DNA"/>
</dbReference>
<dbReference type="InterPro" id="IPR028082">
    <property type="entry name" value="Peripla_BP_I"/>
</dbReference>
<gene>
    <name evidence="5" type="ORF">FPL22_15420</name>
</gene>
<dbReference type="GO" id="GO:0003700">
    <property type="term" value="F:DNA-binding transcription factor activity"/>
    <property type="evidence" value="ECO:0007669"/>
    <property type="project" value="TreeGrafter"/>
</dbReference>
<dbReference type="CDD" id="cd01392">
    <property type="entry name" value="HTH_LacI"/>
    <property type="match status" value="1"/>
</dbReference>
<organism evidence="5 6">
    <name type="scientific">Rariglobus hedericola</name>
    <dbReference type="NCBI Taxonomy" id="2597822"/>
    <lineage>
        <taxon>Bacteria</taxon>
        <taxon>Pseudomonadati</taxon>
        <taxon>Verrucomicrobiota</taxon>
        <taxon>Opitutia</taxon>
        <taxon>Opitutales</taxon>
        <taxon>Opitutaceae</taxon>
        <taxon>Rariglobus</taxon>
    </lineage>
</organism>
<dbReference type="PROSITE" id="PS50932">
    <property type="entry name" value="HTH_LACI_2"/>
    <property type="match status" value="1"/>
</dbReference>
<sequence>MNVTMEDIAKDCGISMMTVSRVISGKGLVSAATREKVLEAVKRLDFQINTVASNLARSRSGFIGIALPFHGLIGSDYFGEIVRGVQSVLMDTEWDISLFDIRARTFEDGAKLQQLHRTRKVDGLLVIAPNAHEAFLETFSSMRLPLVVVGKRVDHRGVCCVSCDDYQGIESMCEHLHGLGHRRIAFVGGPAGFSVAHAREQAFLDFCARKRLSKKSRPLWRGDYSFKSGCDAGLALLQTEERPTAIIAANDAMAHGLIEATRELRLTVPRDVSIGGFDDLPSSENIHPALTTVHQPVFEMAAHGARLLVEALNKQVRPEGRSLLKVRLIVRQSTGSIA</sequence>
<dbReference type="SUPFAM" id="SSF47413">
    <property type="entry name" value="lambda repressor-like DNA-binding domains"/>
    <property type="match status" value="1"/>
</dbReference>
<accession>A0A556QLG5</accession>
<protein>
    <submittedName>
        <fullName evidence="5">LacI family transcriptional regulator</fullName>
    </submittedName>
</protein>
<evidence type="ECO:0000259" key="4">
    <source>
        <dbReference type="PROSITE" id="PS50932"/>
    </source>
</evidence>
<evidence type="ECO:0000256" key="3">
    <source>
        <dbReference type="ARBA" id="ARBA00023163"/>
    </source>
</evidence>
<evidence type="ECO:0000256" key="1">
    <source>
        <dbReference type="ARBA" id="ARBA00023015"/>
    </source>
</evidence>
<dbReference type="Proteomes" id="UP000315648">
    <property type="component" value="Unassembled WGS sequence"/>
</dbReference>
<reference evidence="5 6" key="1">
    <citation type="submission" date="2019-07" db="EMBL/GenBank/DDBJ databases">
        <title>Description of 53C-WASEF.</title>
        <authorList>
            <person name="Pitt A."/>
            <person name="Hahn M.W."/>
        </authorList>
    </citation>
    <scope>NUCLEOTIDE SEQUENCE [LARGE SCALE GENOMIC DNA]</scope>
    <source>
        <strain evidence="5 6">53C-WASEF</strain>
    </source>
</reference>
<dbReference type="Pfam" id="PF00356">
    <property type="entry name" value="LacI"/>
    <property type="match status" value="1"/>
</dbReference>
<dbReference type="Pfam" id="PF13377">
    <property type="entry name" value="Peripla_BP_3"/>
    <property type="match status" value="1"/>
</dbReference>
<proteinExistence type="predicted"/>